<dbReference type="EMBL" id="JXSU01000007">
    <property type="protein sequence ID" value="KIS24000.1"/>
    <property type="molecule type" value="Genomic_DNA"/>
</dbReference>
<reference evidence="4 5" key="1">
    <citation type="submission" date="2014-06" db="EMBL/GenBank/DDBJ databases">
        <title>Genome characterization of distinct group I Clostridium botulinum lineages.</title>
        <authorList>
            <person name="Giordani F."/>
            <person name="Anselmo A."/>
            <person name="Fillo S."/>
            <person name="Palozzi A.M."/>
            <person name="Fortunato A."/>
            <person name="Gentile B."/>
            <person name="Ciammaruconi A."/>
            <person name="Anniballi F."/>
            <person name="De Medici D."/>
            <person name="Lista F."/>
        </authorList>
    </citation>
    <scope>NUCLEOTIDE SEQUENCE [LARGE SCALE GENOMIC DNA]</scope>
    <source>
        <strain evidence="4 5">B2 450</strain>
    </source>
</reference>
<proteinExistence type="predicted"/>
<comment type="caution">
    <text evidence="4">The sequence shown here is derived from an EMBL/GenBank/DDBJ whole genome shotgun (WGS) entry which is preliminary data.</text>
</comment>
<feature type="domain" description="DUF3658" evidence="3">
    <location>
        <begin position="155"/>
        <end position="260"/>
    </location>
</feature>
<dbReference type="InterPro" id="IPR022123">
    <property type="entry name" value="DUF3658"/>
</dbReference>
<evidence type="ECO:0000259" key="3">
    <source>
        <dbReference type="Pfam" id="PF12395"/>
    </source>
</evidence>
<feature type="coiled-coil region" evidence="1">
    <location>
        <begin position="271"/>
        <end position="321"/>
    </location>
</feature>
<keyword evidence="1" id="KW-0175">Coiled coil</keyword>
<dbReference type="InterPro" id="IPR036390">
    <property type="entry name" value="WH_DNA-bd_sf"/>
</dbReference>
<evidence type="ECO:0000256" key="1">
    <source>
        <dbReference type="SAM" id="Coils"/>
    </source>
</evidence>
<dbReference type="RefSeq" id="WP_043031997.1">
    <property type="nucleotide sequence ID" value="NZ_JXSU01000007.1"/>
</dbReference>
<protein>
    <recommendedName>
        <fullName evidence="6">DUF1835 domain-containing protein</fullName>
    </recommendedName>
</protein>
<evidence type="ECO:0000313" key="5">
    <source>
        <dbReference type="Proteomes" id="UP000032250"/>
    </source>
</evidence>
<dbReference type="InterPro" id="IPR014973">
    <property type="entry name" value="DUF1835"/>
</dbReference>
<evidence type="ECO:0000313" key="4">
    <source>
        <dbReference type="EMBL" id="KIS24000.1"/>
    </source>
</evidence>
<dbReference type="Pfam" id="PF12395">
    <property type="entry name" value="DUF3658"/>
    <property type="match status" value="1"/>
</dbReference>
<feature type="domain" description="DUF1835" evidence="2">
    <location>
        <begin position="5"/>
        <end position="126"/>
    </location>
</feature>
<dbReference type="Proteomes" id="UP000032250">
    <property type="component" value="Unassembled WGS sequence"/>
</dbReference>
<dbReference type="PATRIC" id="fig|1379739.3.peg.2467"/>
<dbReference type="Pfam" id="PF08874">
    <property type="entry name" value="DUF1835"/>
    <property type="match status" value="1"/>
</dbReference>
<dbReference type="AlphaFoldDB" id="A0A0D1BUJ6"/>
<name>A0A0D1BUJ6_CLOBO</name>
<dbReference type="SUPFAM" id="SSF46785">
    <property type="entry name" value="Winged helix' DNA-binding domain"/>
    <property type="match status" value="1"/>
</dbReference>
<evidence type="ECO:0008006" key="6">
    <source>
        <dbReference type="Google" id="ProtNLM"/>
    </source>
</evidence>
<gene>
    <name evidence="4" type="ORF">N495_10500</name>
</gene>
<dbReference type="OrthoDB" id="343110at2"/>
<dbReference type="HOGENOM" id="CLU_810635_0_0_9"/>
<accession>A0A0D1BUJ6</accession>
<sequence length="342" mass="40353">MNKIIHICFSQSARGSLKYAVNKKIIEGEKVISFYDDISQGPIKGGIDKDKRIDWLKKTISKDEFYYEDIDELMESYVEFQKEISNVRDTDTIYFWYGQNAIEICGLMYTLELLKDKWENAYFINVSDLPMKSEYGIYIPRCTGEIMPEKFSEYIKINRKIDEDEYIKWLTQWKVLKKENSILRIFKDGKVENVDEDYFDIFILKYTPKEFKKSARIIGEVLGNSEILISDGYIFGRVKELVKAGRINYRGNFNIMREMEISITEQGLEYLKKDDNAIEFWEKRNRNTEEEKEIIEEYINMGRLEEKISIAKKLLDVLEIEVIAEKTGLTIGQVKNLINADM</sequence>
<organism evidence="4 5">
    <name type="scientific">Clostridium botulinum B2 450</name>
    <dbReference type="NCBI Taxonomy" id="1379739"/>
    <lineage>
        <taxon>Bacteria</taxon>
        <taxon>Bacillati</taxon>
        <taxon>Bacillota</taxon>
        <taxon>Clostridia</taxon>
        <taxon>Eubacteriales</taxon>
        <taxon>Clostridiaceae</taxon>
        <taxon>Clostridium</taxon>
    </lineage>
</organism>
<evidence type="ECO:0000259" key="2">
    <source>
        <dbReference type="Pfam" id="PF08874"/>
    </source>
</evidence>